<dbReference type="PROSITE" id="PS00217">
    <property type="entry name" value="SUGAR_TRANSPORT_2"/>
    <property type="match status" value="1"/>
</dbReference>
<feature type="transmembrane region" description="Helical" evidence="6">
    <location>
        <begin position="325"/>
        <end position="349"/>
    </location>
</feature>
<dbReference type="AlphaFoldDB" id="A0A4V5N203"/>
<evidence type="ECO:0000256" key="5">
    <source>
        <dbReference type="SAM" id="MobiDB-lite"/>
    </source>
</evidence>
<feature type="transmembrane region" description="Helical" evidence="6">
    <location>
        <begin position="294"/>
        <end position="318"/>
    </location>
</feature>
<reference evidence="8 9" key="1">
    <citation type="submission" date="2019-04" db="EMBL/GenBank/DDBJ databases">
        <title>Streptomyces oryziradicis sp. nov., a novel actinomycete isolated from rhizosphere soil of rice (Oryza sativa L.).</title>
        <authorList>
            <person name="Li C."/>
        </authorList>
    </citation>
    <scope>NUCLEOTIDE SEQUENCE [LARGE SCALE GENOMIC DNA]</scope>
    <source>
        <strain evidence="8 9">NEAU-C40</strain>
    </source>
</reference>
<accession>A0A4V5N203</accession>
<comment type="subcellular location">
    <subcellularLocation>
        <location evidence="1">Cell membrane</location>
        <topology evidence="1">Multi-pass membrane protein</topology>
    </subcellularLocation>
</comment>
<feature type="transmembrane region" description="Helical" evidence="6">
    <location>
        <begin position="421"/>
        <end position="442"/>
    </location>
</feature>
<feature type="transmembrane region" description="Helical" evidence="6">
    <location>
        <begin position="261"/>
        <end position="282"/>
    </location>
</feature>
<dbReference type="Proteomes" id="UP000305778">
    <property type="component" value="Unassembled WGS sequence"/>
</dbReference>
<evidence type="ECO:0000256" key="3">
    <source>
        <dbReference type="ARBA" id="ARBA00022989"/>
    </source>
</evidence>
<dbReference type="PANTHER" id="PTHR23508:SF10">
    <property type="entry name" value="CARBOXYLIC ACID TRANSPORTER PROTEIN HOMOLOG"/>
    <property type="match status" value="1"/>
</dbReference>
<dbReference type="InterPro" id="IPR011701">
    <property type="entry name" value="MFS"/>
</dbReference>
<dbReference type="Pfam" id="PF07690">
    <property type="entry name" value="MFS_1"/>
    <property type="match status" value="1"/>
</dbReference>
<feature type="transmembrane region" description="Helical" evidence="6">
    <location>
        <begin position="117"/>
        <end position="138"/>
    </location>
</feature>
<feature type="transmembrane region" description="Helical" evidence="6">
    <location>
        <begin position="59"/>
        <end position="80"/>
    </location>
</feature>
<feature type="transmembrane region" description="Helical" evidence="6">
    <location>
        <begin position="361"/>
        <end position="381"/>
    </location>
</feature>
<feature type="transmembrane region" description="Helical" evidence="6">
    <location>
        <begin position="150"/>
        <end position="174"/>
    </location>
</feature>
<feature type="transmembrane region" description="Helical" evidence="6">
    <location>
        <begin position="393"/>
        <end position="415"/>
    </location>
</feature>
<evidence type="ECO:0000313" key="9">
    <source>
        <dbReference type="Proteomes" id="UP000305778"/>
    </source>
</evidence>
<dbReference type="InterPro" id="IPR020846">
    <property type="entry name" value="MFS_dom"/>
</dbReference>
<dbReference type="RefSeq" id="WP_136722905.1">
    <property type="nucleotide sequence ID" value="NZ_SUMC01000006.1"/>
</dbReference>
<evidence type="ECO:0000256" key="4">
    <source>
        <dbReference type="ARBA" id="ARBA00023136"/>
    </source>
</evidence>
<name>A0A4V5N203_9ACTN</name>
<dbReference type="InterPro" id="IPR005829">
    <property type="entry name" value="Sugar_transporter_CS"/>
</dbReference>
<dbReference type="PROSITE" id="PS50850">
    <property type="entry name" value="MFS"/>
    <property type="match status" value="1"/>
</dbReference>
<feature type="transmembrane region" description="Helical" evidence="6">
    <location>
        <begin position="180"/>
        <end position="200"/>
    </location>
</feature>
<feature type="domain" description="Major facilitator superfamily (MFS) profile" evidence="7">
    <location>
        <begin position="26"/>
        <end position="445"/>
    </location>
</feature>
<keyword evidence="3 6" id="KW-1133">Transmembrane helix</keyword>
<feature type="transmembrane region" description="Helical" evidence="6">
    <location>
        <begin position="92"/>
        <end position="111"/>
    </location>
</feature>
<protein>
    <submittedName>
        <fullName evidence="8">MFS transporter</fullName>
    </submittedName>
</protein>
<dbReference type="Gene3D" id="1.20.1250.20">
    <property type="entry name" value="MFS general substrate transporter like domains"/>
    <property type="match status" value="1"/>
</dbReference>
<evidence type="ECO:0000256" key="6">
    <source>
        <dbReference type="SAM" id="Phobius"/>
    </source>
</evidence>
<sequence length="479" mass="50586">MSQPPLRLHLPEFIDQRRVTAYQYGIVALCGFVMFIDGFDTQAISYMAPHIAKEWGLSQTVLGQIFSAGLVGLMVGYLALSPLSDRFGHKRVIIAATAVFGAATLAAVWAGNLTELVTLRFVTGMGLGAAAPSAVALTGEFSPRRLRATFVLVIYCGFSVGFIAAGLAAGWLIPGHGWRSMFWAGAAAPVLLIPFLVRGLPESPVFMIQRNMDPHRIYAIFRRMDPALPAALTDQIPPVFGVAENESGMRTALSSLFTRKLLPGTVLLWLVFMINLAEFYALQSWLPSIMTNLGYPMSVVVTATTLTTVGGIAAAFVTGPSMDRLGAYATLGVLYLVGFVFVALTGAAFHAPLWVLLTADFLAGCCISGGQKSLIALAAVFYPAPIRSTGVGWALGVGRVGGIIGPIVVGAALAMKWSPSVVFYAMSVPMLAAALTVLLLGLRYGRRADRSSQPDGTADQATPPLAQDSSPAVGPTSAV</sequence>
<proteinExistence type="predicted"/>
<evidence type="ECO:0000256" key="1">
    <source>
        <dbReference type="ARBA" id="ARBA00004651"/>
    </source>
</evidence>
<comment type="caution">
    <text evidence="8">The sequence shown here is derived from an EMBL/GenBank/DDBJ whole genome shotgun (WGS) entry which is preliminary data.</text>
</comment>
<evidence type="ECO:0000259" key="7">
    <source>
        <dbReference type="PROSITE" id="PS50850"/>
    </source>
</evidence>
<gene>
    <name evidence="8" type="ORF">FCI23_08780</name>
</gene>
<dbReference type="GO" id="GO:0046943">
    <property type="term" value="F:carboxylic acid transmembrane transporter activity"/>
    <property type="evidence" value="ECO:0007669"/>
    <property type="project" value="TreeGrafter"/>
</dbReference>
<feature type="region of interest" description="Disordered" evidence="5">
    <location>
        <begin position="448"/>
        <end position="479"/>
    </location>
</feature>
<evidence type="ECO:0000313" key="8">
    <source>
        <dbReference type="EMBL" id="TKA11909.1"/>
    </source>
</evidence>
<dbReference type="OrthoDB" id="9109650at2"/>
<keyword evidence="9" id="KW-1185">Reference proteome</keyword>
<dbReference type="PANTHER" id="PTHR23508">
    <property type="entry name" value="CARBOXYLIC ACID TRANSPORTER PROTEIN HOMOLOG"/>
    <property type="match status" value="1"/>
</dbReference>
<keyword evidence="4 6" id="KW-0472">Membrane</keyword>
<keyword evidence="2 6" id="KW-0812">Transmembrane</keyword>
<evidence type="ECO:0000256" key="2">
    <source>
        <dbReference type="ARBA" id="ARBA00022692"/>
    </source>
</evidence>
<dbReference type="SUPFAM" id="SSF103473">
    <property type="entry name" value="MFS general substrate transporter"/>
    <property type="match status" value="1"/>
</dbReference>
<dbReference type="GO" id="GO:0005886">
    <property type="term" value="C:plasma membrane"/>
    <property type="evidence" value="ECO:0007669"/>
    <property type="project" value="UniProtKB-SubCell"/>
</dbReference>
<dbReference type="CDD" id="cd17365">
    <property type="entry name" value="MFS_PcaK_like"/>
    <property type="match status" value="1"/>
</dbReference>
<organism evidence="8 9">
    <name type="scientific">Actinacidiphila oryziradicis</name>
    <dbReference type="NCBI Taxonomy" id="2571141"/>
    <lineage>
        <taxon>Bacteria</taxon>
        <taxon>Bacillati</taxon>
        <taxon>Actinomycetota</taxon>
        <taxon>Actinomycetes</taxon>
        <taxon>Kitasatosporales</taxon>
        <taxon>Streptomycetaceae</taxon>
        <taxon>Actinacidiphila</taxon>
    </lineage>
</organism>
<feature type="transmembrane region" description="Helical" evidence="6">
    <location>
        <begin position="21"/>
        <end position="39"/>
    </location>
</feature>
<dbReference type="InterPro" id="IPR036259">
    <property type="entry name" value="MFS_trans_sf"/>
</dbReference>
<dbReference type="EMBL" id="SUMC01000006">
    <property type="protein sequence ID" value="TKA11909.1"/>
    <property type="molecule type" value="Genomic_DNA"/>
</dbReference>